<name>A0A5B6X4C7_9ROSI</name>
<evidence type="ECO:0000313" key="1">
    <source>
        <dbReference type="EMBL" id="KAA3487747.1"/>
    </source>
</evidence>
<proteinExistence type="predicted"/>
<keyword evidence="2" id="KW-1185">Reference proteome</keyword>
<accession>A0A5B6X4C7</accession>
<protein>
    <submittedName>
        <fullName evidence="1">Uncharacterized protein</fullName>
    </submittedName>
</protein>
<dbReference type="Proteomes" id="UP000325315">
    <property type="component" value="Unassembled WGS sequence"/>
</dbReference>
<evidence type="ECO:0000313" key="2">
    <source>
        <dbReference type="Proteomes" id="UP000325315"/>
    </source>
</evidence>
<reference evidence="1" key="1">
    <citation type="submission" date="2019-08" db="EMBL/GenBank/DDBJ databases">
        <authorList>
            <person name="Liu F."/>
        </authorList>
    </citation>
    <scope>NUCLEOTIDE SEQUENCE [LARGE SCALE GENOMIC DNA]</scope>
    <source>
        <strain evidence="1">PA1801</strain>
        <tissue evidence="1">Leaf</tissue>
    </source>
</reference>
<organism evidence="1 2">
    <name type="scientific">Gossypium australe</name>
    <dbReference type="NCBI Taxonomy" id="47621"/>
    <lineage>
        <taxon>Eukaryota</taxon>
        <taxon>Viridiplantae</taxon>
        <taxon>Streptophyta</taxon>
        <taxon>Embryophyta</taxon>
        <taxon>Tracheophyta</taxon>
        <taxon>Spermatophyta</taxon>
        <taxon>Magnoliopsida</taxon>
        <taxon>eudicotyledons</taxon>
        <taxon>Gunneridae</taxon>
        <taxon>Pentapetalae</taxon>
        <taxon>rosids</taxon>
        <taxon>malvids</taxon>
        <taxon>Malvales</taxon>
        <taxon>Malvaceae</taxon>
        <taxon>Malvoideae</taxon>
        <taxon>Gossypium</taxon>
    </lineage>
</organism>
<dbReference type="EMBL" id="SMMG02000001">
    <property type="protein sequence ID" value="KAA3487747.1"/>
    <property type="molecule type" value="Genomic_DNA"/>
</dbReference>
<dbReference type="AlphaFoldDB" id="A0A5B6X4C7"/>
<gene>
    <name evidence="1" type="ORF">EPI10_031558</name>
</gene>
<comment type="caution">
    <text evidence="1">The sequence shown here is derived from an EMBL/GenBank/DDBJ whole genome shotgun (WGS) entry which is preliminary data.</text>
</comment>
<sequence length="69" mass="7707">MSSTEFGASSIQYFAIHKFFLLLLISLKPNSSPKVTACKHAQASVSSGVEMFKNDKERVFRILRQVNDG</sequence>